<dbReference type="InterPro" id="IPR016181">
    <property type="entry name" value="Acyl_CoA_acyltransferase"/>
</dbReference>
<dbReference type="EMBL" id="MSCL01000001">
    <property type="protein sequence ID" value="PQJ75705.1"/>
    <property type="molecule type" value="Genomic_DNA"/>
</dbReference>
<dbReference type="PANTHER" id="PTHR30098">
    <property type="entry name" value="LEUCYL/PHENYLALANYL-TRNA--PROTEIN TRANSFERASE"/>
    <property type="match status" value="1"/>
</dbReference>
<evidence type="ECO:0000256" key="12">
    <source>
        <dbReference type="ARBA" id="ARBA00077136"/>
    </source>
</evidence>
<comment type="catalytic activity">
    <reaction evidence="6 15">
        <text>N-terminal L-arginyl-[protein] + L-leucyl-tRNA(Leu) = N-terminal L-leucyl-L-arginyl-[protein] + tRNA(Leu) + H(+)</text>
        <dbReference type="Rhea" id="RHEA:50416"/>
        <dbReference type="Rhea" id="RHEA-COMP:9613"/>
        <dbReference type="Rhea" id="RHEA-COMP:9622"/>
        <dbReference type="Rhea" id="RHEA-COMP:12672"/>
        <dbReference type="Rhea" id="RHEA-COMP:12673"/>
        <dbReference type="ChEBI" id="CHEBI:15378"/>
        <dbReference type="ChEBI" id="CHEBI:64719"/>
        <dbReference type="ChEBI" id="CHEBI:78442"/>
        <dbReference type="ChEBI" id="CHEBI:78494"/>
        <dbReference type="ChEBI" id="CHEBI:133044"/>
        <dbReference type="EC" id="2.3.2.6"/>
    </reaction>
</comment>
<reference evidence="16 17" key="1">
    <citation type="submission" date="2016-12" db="EMBL/GenBank/DDBJ databases">
        <title>Trade-off between light-utilization and light-protection in marine flavobacteria.</title>
        <authorList>
            <person name="Kumagai Y."/>
            <person name="Yoshizawa S."/>
            <person name="Kogure K."/>
            <person name="Iwasaki W."/>
        </authorList>
    </citation>
    <scope>NUCLEOTIDE SEQUENCE [LARGE SCALE GENOMIC DNA]</scope>
    <source>
        <strain evidence="16 17">KCTC 22729</strain>
    </source>
</reference>
<name>A0A2S7WDL3_9FLAO</name>
<dbReference type="FunFam" id="3.30.70.3550:FF:000001">
    <property type="entry name" value="Leucyl/phenylalanyl-tRNA--protein transferase"/>
    <property type="match status" value="1"/>
</dbReference>
<comment type="similarity">
    <text evidence="9 15">Belongs to the L/F-transferase family.</text>
</comment>
<evidence type="ECO:0000256" key="13">
    <source>
        <dbReference type="ARBA" id="ARBA00077165"/>
    </source>
</evidence>
<evidence type="ECO:0000256" key="14">
    <source>
        <dbReference type="ARBA" id="ARBA00083640"/>
    </source>
</evidence>
<keyword evidence="2 15" id="KW-0963">Cytoplasm</keyword>
<comment type="subcellular location">
    <subcellularLocation>
        <location evidence="1 15">Cytoplasm</location>
    </subcellularLocation>
</comment>
<comment type="function">
    <text evidence="8 15">Functions in the N-end rule pathway of protein degradation where it conjugates Leu, Phe and, less efficiently, Met from aminoacyl-tRNAs to the N-termini of proteins containing an N-terminal arginine or lysine.</text>
</comment>
<dbReference type="GO" id="GO:0030163">
    <property type="term" value="P:protein catabolic process"/>
    <property type="evidence" value="ECO:0007669"/>
    <property type="project" value="UniProtKB-UniRule"/>
</dbReference>
<dbReference type="OrthoDB" id="9790282at2"/>
<dbReference type="GO" id="GO:0008914">
    <property type="term" value="F:leucyl-tRNA--protein transferase activity"/>
    <property type="evidence" value="ECO:0007669"/>
    <property type="project" value="UniProtKB-UniRule"/>
</dbReference>
<evidence type="ECO:0000256" key="7">
    <source>
        <dbReference type="ARBA" id="ARBA00051538"/>
    </source>
</evidence>
<evidence type="ECO:0000256" key="9">
    <source>
        <dbReference type="ARBA" id="ARBA00061535"/>
    </source>
</evidence>
<dbReference type="HAMAP" id="MF_00688">
    <property type="entry name" value="Leu_Phe_trans"/>
    <property type="match status" value="1"/>
</dbReference>
<organism evidence="16 17">
    <name type="scientific">Polaribacter gangjinensis</name>
    <dbReference type="NCBI Taxonomy" id="574710"/>
    <lineage>
        <taxon>Bacteria</taxon>
        <taxon>Pseudomonadati</taxon>
        <taxon>Bacteroidota</taxon>
        <taxon>Flavobacteriia</taxon>
        <taxon>Flavobacteriales</taxon>
        <taxon>Flavobacteriaceae</taxon>
    </lineage>
</organism>
<dbReference type="EC" id="2.3.2.6" evidence="10 15"/>
<evidence type="ECO:0000256" key="3">
    <source>
        <dbReference type="ARBA" id="ARBA00022679"/>
    </source>
</evidence>
<dbReference type="AlphaFoldDB" id="A0A2S7WDL3"/>
<evidence type="ECO:0000256" key="8">
    <source>
        <dbReference type="ARBA" id="ARBA00054043"/>
    </source>
</evidence>
<comment type="catalytic activity">
    <reaction evidence="5 15">
        <text>L-phenylalanyl-tRNA(Phe) + an N-terminal L-alpha-aminoacyl-[protein] = an N-terminal L-phenylalanyl-L-alpha-aminoacyl-[protein] + tRNA(Phe)</text>
        <dbReference type="Rhea" id="RHEA:43632"/>
        <dbReference type="Rhea" id="RHEA-COMP:9668"/>
        <dbReference type="Rhea" id="RHEA-COMP:9699"/>
        <dbReference type="Rhea" id="RHEA-COMP:10636"/>
        <dbReference type="Rhea" id="RHEA-COMP:10637"/>
        <dbReference type="ChEBI" id="CHEBI:78442"/>
        <dbReference type="ChEBI" id="CHEBI:78531"/>
        <dbReference type="ChEBI" id="CHEBI:78597"/>
        <dbReference type="ChEBI" id="CHEBI:83561"/>
        <dbReference type="EC" id="2.3.2.6"/>
    </reaction>
</comment>
<dbReference type="RefSeq" id="WP_105046856.1">
    <property type="nucleotide sequence ID" value="NZ_CP150662.1"/>
</dbReference>
<protein>
    <recommendedName>
        <fullName evidence="11 15">Leucyl/phenylalanyl-tRNA--protein transferase</fullName>
        <ecNumber evidence="10 15">2.3.2.6</ecNumber>
    </recommendedName>
    <alternativeName>
        <fullName evidence="12 15">L/F-transferase</fullName>
    </alternativeName>
    <alternativeName>
        <fullName evidence="13 15">Leucyltransferase</fullName>
    </alternativeName>
    <alternativeName>
        <fullName evidence="14 15">Phenyalanyltransferase</fullName>
    </alternativeName>
</protein>
<comment type="caution">
    <text evidence="16">The sequence shown here is derived from an EMBL/GenBank/DDBJ whole genome shotgun (WGS) entry which is preliminary data.</text>
</comment>
<sequence length="210" mass="24466">MIWLTEKIEFPPYEFANKDGIIALGGDLSSERLIFAYQNGIFPWYSKGDPIVWYFPKKRMVLFPDELKISKSMRKIIQKNEFQITENKVFEDVIYNCKNIKRVDGLGTWITDEMEQAYIALHKQGVAKSIEVWENDILVGGLYGIEMNNIFCGESMFSKVTNASKLAFIYLVTKMNYQLIDCQVYNDHLASLGAKEIENREFLNLLRKFQ</sequence>
<dbReference type="SUPFAM" id="SSF55729">
    <property type="entry name" value="Acyl-CoA N-acyltransferases (Nat)"/>
    <property type="match status" value="1"/>
</dbReference>
<keyword evidence="4 15" id="KW-0012">Acyltransferase</keyword>
<accession>A0A2S7WDL3</accession>
<dbReference type="InterPro" id="IPR042221">
    <property type="entry name" value="Leu/Phe-tRNA_Trfase_N"/>
</dbReference>
<dbReference type="InterPro" id="IPR004616">
    <property type="entry name" value="Leu/Phe-tRNA_Trfase"/>
</dbReference>
<dbReference type="Gene3D" id="3.30.70.3550">
    <property type="entry name" value="Leucyl/phenylalanyl-tRNA-protein transferase, N-terminal domain"/>
    <property type="match status" value="1"/>
</dbReference>
<evidence type="ECO:0000256" key="4">
    <source>
        <dbReference type="ARBA" id="ARBA00023315"/>
    </source>
</evidence>
<evidence type="ECO:0000256" key="10">
    <source>
        <dbReference type="ARBA" id="ARBA00066767"/>
    </source>
</evidence>
<evidence type="ECO:0000256" key="2">
    <source>
        <dbReference type="ARBA" id="ARBA00022490"/>
    </source>
</evidence>
<dbReference type="Gene3D" id="3.40.630.70">
    <property type="entry name" value="Leucyl/phenylalanyl-tRNA-protein transferase, C-terminal domain"/>
    <property type="match status" value="1"/>
</dbReference>
<evidence type="ECO:0000256" key="11">
    <source>
        <dbReference type="ARBA" id="ARBA00074372"/>
    </source>
</evidence>
<evidence type="ECO:0000313" key="16">
    <source>
        <dbReference type="EMBL" id="PQJ75705.1"/>
    </source>
</evidence>
<dbReference type="NCBIfam" id="TIGR00667">
    <property type="entry name" value="aat"/>
    <property type="match status" value="1"/>
</dbReference>
<dbReference type="PANTHER" id="PTHR30098:SF2">
    <property type="entry name" value="LEUCYL_PHENYLALANYL-TRNA--PROTEIN TRANSFERASE"/>
    <property type="match status" value="1"/>
</dbReference>
<evidence type="ECO:0000256" key="15">
    <source>
        <dbReference type="HAMAP-Rule" id="MF_00688"/>
    </source>
</evidence>
<evidence type="ECO:0000256" key="1">
    <source>
        <dbReference type="ARBA" id="ARBA00004496"/>
    </source>
</evidence>
<dbReference type="GO" id="GO:0005737">
    <property type="term" value="C:cytoplasm"/>
    <property type="evidence" value="ECO:0007669"/>
    <property type="project" value="UniProtKB-SubCell"/>
</dbReference>
<evidence type="ECO:0000256" key="6">
    <source>
        <dbReference type="ARBA" id="ARBA00050652"/>
    </source>
</evidence>
<comment type="catalytic activity">
    <reaction evidence="7 15">
        <text>N-terminal L-lysyl-[protein] + L-leucyl-tRNA(Leu) = N-terminal L-leucyl-L-lysyl-[protein] + tRNA(Leu) + H(+)</text>
        <dbReference type="Rhea" id="RHEA:12340"/>
        <dbReference type="Rhea" id="RHEA-COMP:9613"/>
        <dbReference type="Rhea" id="RHEA-COMP:9622"/>
        <dbReference type="Rhea" id="RHEA-COMP:12670"/>
        <dbReference type="Rhea" id="RHEA-COMP:12671"/>
        <dbReference type="ChEBI" id="CHEBI:15378"/>
        <dbReference type="ChEBI" id="CHEBI:65249"/>
        <dbReference type="ChEBI" id="CHEBI:78442"/>
        <dbReference type="ChEBI" id="CHEBI:78494"/>
        <dbReference type="ChEBI" id="CHEBI:133043"/>
        <dbReference type="EC" id="2.3.2.6"/>
    </reaction>
</comment>
<keyword evidence="3 15" id="KW-0808">Transferase</keyword>
<gene>
    <name evidence="15" type="primary">aat</name>
    <name evidence="16" type="ORF">BTO13_10920</name>
</gene>
<dbReference type="Proteomes" id="UP000237608">
    <property type="component" value="Unassembled WGS sequence"/>
</dbReference>
<proteinExistence type="inferred from homology"/>
<evidence type="ECO:0000313" key="17">
    <source>
        <dbReference type="Proteomes" id="UP000237608"/>
    </source>
</evidence>
<evidence type="ECO:0000256" key="5">
    <source>
        <dbReference type="ARBA" id="ARBA00050607"/>
    </source>
</evidence>
<dbReference type="InterPro" id="IPR042203">
    <property type="entry name" value="Leu/Phe-tRNA_Trfase_C"/>
</dbReference>
<dbReference type="Pfam" id="PF03588">
    <property type="entry name" value="Leu_Phe_trans"/>
    <property type="match status" value="1"/>
</dbReference>
<keyword evidence="17" id="KW-1185">Reference proteome</keyword>